<dbReference type="AlphaFoldDB" id="A0AAD6M680"/>
<dbReference type="SUPFAM" id="SSF161045">
    <property type="entry name" value="Cytochrome b559 subunits"/>
    <property type="match status" value="1"/>
</dbReference>
<evidence type="ECO:0000313" key="2">
    <source>
        <dbReference type="EMBL" id="KAJ6979645.1"/>
    </source>
</evidence>
<keyword evidence="1" id="KW-0812">Transmembrane</keyword>
<dbReference type="GO" id="GO:0009767">
    <property type="term" value="P:photosynthetic electron transport chain"/>
    <property type="evidence" value="ECO:0007669"/>
    <property type="project" value="InterPro"/>
</dbReference>
<sequence>MSGSTIKHCFVDVITRIQYWIIHSITIHFLFIAGWLFVNIGLVYGVFGSPRSNEHYTESR</sequence>
<dbReference type="InterPro" id="IPR037025">
    <property type="entry name" value="PSII_cyt_b559_asu_sf"/>
</dbReference>
<dbReference type="PANTHER" id="PTHR33391">
    <property type="entry name" value="CYTOCHROME B559 SUBUNIT BETA-RELATED"/>
    <property type="match status" value="1"/>
</dbReference>
<organism evidence="2 3">
    <name type="scientific">Populus alba x Populus x berolinensis</name>
    <dbReference type="NCBI Taxonomy" id="444605"/>
    <lineage>
        <taxon>Eukaryota</taxon>
        <taxon>Viridiplantae</taxon>
        <taxon>Streptophyta</taxon>
        <taxon>Embryophyta</taxon>
        <taxon>Tracheophyta</taxon>
        <taxon>Spermatophyta</taxon>
        <taxon>Magnoliopsida</taxon>
        <taxon>eudicotyledons</taxon>
        <taxon>Gunneridae</taxon>
        <taxon>Pentapetalae</taxon>
        <taxon>rosids</taxon>
        <taxon>fabids</taxon>
        <taxon>Malpighiales</taxon>
        <taxon>Salicaceae</taxon>
        <taxon>Saliceae</taxon>
        <taxon>Populus</taxon>
    </lineage>
</organism>
<dbReference type="GO" id="GO:0020037">
    <property type="term" value="F:heme binding"/>
    <property type="evidence" value="ECO:0007669"/>
    <property type="project" value="InterPro"/>
</dbReference>
<protein>
    <submittedName>
        <fullName evidence="2">Uncharacterized protein</fullName>
    </submittedName>
</protein>
<dbReference type="GO" id="GO:0009523">
    <property type="term" value="C:photosystem II"/>
    <property type="evidence" value="ECO:0007669"/>
    <property type="project" value="InterPro"/>
</dbReference>
<dbReference type="EMBL" id="JAQIZT010000011">
    <property type="protein sequence ID" value="KAJ6979645.1"/>
    <property type="molecule type" value="Genomic_DNA"/>
</dbReference>
<reference evidence="2" key="1">
    <citation type="journal article" date="2023" name="Mol. Ecol. Resour.">
        <title>Chromosome-level genome assembly of a triploid poplar Populus alba 'Berolinensis'.</title>
        <authorList>
            <person name="Chen S."/>
            <person name="Yu Y."/>
            <person name="Wang X."/>
            <person name="Wang S."/>
            <person name="Zhang T."/>
            <person name="Zhou Y."/>
            <person name="He R."/>
            <person name="Meng N."/>
            <person name="Wang Y."/>
            <person name="Liu W."/>
            <person name="Liu Z."/>
            <person name="Liu J."/>
            <person name="Guo Q."/>
            <person name="Huang H."/>
            <person name="Sederoff R.R."/>
            <person name="Wang G."/>
            <person name="Qu G."/>
            <person name="Chen S."/>
        </authorList>
    </citation>
    <scope>NUCLEOTIDE SEQUENCE</scope>
    <source>
        <strain evidence="2">SC-2020</strain>
    </source>
</reference>
<gene>
    <name evidence="2" type="ORF">NC653_027711</name>
</gene>
<evidence type="ECO:0000256" key="1">
    <source>
        <dbReference type="SAM" id="Phobius"/>
    </source>
</evidence>
<keyword evidence="1" id="KW-0472">Membrane</keyword>
<keyword evidence="3" id="KW-1185">Reference proteome</keyword>
<dbReference type="PANTHER" id="PTHR33391:SF9">
    <property type="entry name" value="CYTOCHROME B559 SUBUNIT BETA-RELATED"/>
    <property type="match status" value="1"/>
</dbReference>
<keyword evidence="1" id="KW-1133">Transmembrane helix</keyword>
<comment type="caution">
    <text evidence="2">The sequence shown here is derived from an EMBL/GenBank/DDBJ whole genome shotgun (WGS) entry which is preliminary data.</text>
</comment>
<accession>A0AAD6M680</accession>
<dbReference type="Proteomes" id="UP001164929">
    <property type="component" value="Chromosome 11"/>
</dbReference>
<dbReference type="Gene3D" id="1.20.5.860">
    <property type="entry name" value="Photosystem II cytochrome b559, alpha subunit"/>
    <property type="match status" value="1"/>
</dbReference>
<feature type="transmembrane region" description="Helical" evidence="1">
    <location>
        <begin position="20"/>
        <end position="47"/>
    </location>
</feature>
<evidence type="ECO:0000313" key="3">
    <source>
        <dbReference type="Proteomes" id="UP001164929"/>
    </source>
</evidence>
<proteinExistence type="predicted"/>
<name>A0AAD6M680_9ROSI</name>